<feature type="transmembrane region" description="Helical" evidence="6">
    <location>
        <begin position="370"/>
        <end position="388"/>
    </location>
</feature>
<evidence type="ECO:0000313" key="9">
    <source>
        <dbReference type="Proteomes" id="UP000054549"/>
    </source>
</evidence>
<feature type="transmembrane region" description="Helical" evidence="6">
    <location>
        <begin position="136"/>
        <end position="159"/>
    </location>
</feature>
<keyword evidence="3 6" id="KW-0812">Transmembrane</keyword>
<feature type="transmembrane region" description="Helical" evidence="6">
    <location>
        <begin position="171"/>
        <end position="196"/>
    </location>
</feature>
<dbReference type="PANTHER" id="PTHR43791">
    <property type="entry name" value="PERMEASE-RELATED"/>
    <property type="match status" value="1"/>
</dbReference>
<proteinExistence type="predicted"/>
<keyword evidence="5 6" id="KW-0472">Membrane</keyword>
<feature type="transmembrane region" description="Helical" evidence="6">
    <location>
        <begin position="208"/>
        <end position="231"/>
    </location>
</feature>
<evidence type="ECO:0000256" key="1">
    <source>
        <dbReference type="ARBA" id="ARBA00004141"/>
    </source>
</evidence>
<feature type="transmembrane region" description="Helical" evidence="6">
    <location>
        <begin position="394"/>
        <end position="414"/>
    </location>
</feature>
<evidence type="ECO:0000259" key="7">
    <source>
        <dbReference type="PROSITE" id="PS50850"/>
    </source>
</evidence>
<dbReference type="SUPFAM" id="SSF103473">
    <property type="entry name" value="MFS general substrate transporter"/>
    <property type="match status" value="1"/>
</dbReference>
<dbReference type="InterPro" id="IPR020846">
    <property type="entry name" value="MFS_dom"/>
</dbReference>
<dbReference type="STRING" id="946122.A0A0C2XBL9"/>
<dbReference type="EMBL" id="KN818222">
    <property type="protein sequence ID" value="KIL71807.1"/>
    <property type="molecule type" value="Genomic_DNA"/>
</dbReference>
<dbReference type="GO" id="GO:0022857">
    <property type="term" value="F:transmembrane transporter activity"/>
    <property type="evidence" value="ECO:0007669"/>
    <property type="project" value="InterPro"/>
</dbReference>
<dbReference type="Proteomes" id="UP000054549">
    <property type="component" value="Unassembled WGS sequence"/>
</dbReference>
<dbReference type="FunFam" id="1.20.1250.20:FF:000034">
    <property type="entry name" value="MFS general substrate transporter"/>
    <property type="match status" value="1"/>
</dbReference>
<keyword evidence="9" id="KW-1185">Reference proteome</keyword>
<dbReference type="PANTHER" id="PTHR43791:SF19">
    <property type="entry name" value="TRANSPORTER, PUTATIVE (AFU_ORTHOLOGUE AFUA_1G01812)-RELATED"/>
    <property type="match status" value="1"/>
</dbReference>
<comment type="subcellular location">
    <subcellularLocation>
        <location evidence="1">Membrane</location>
        <topology evidence="1">Multi-pass membrane protein</topology>
    </subcellularLocation>
</comment>
<feature type="transmembrane region" description="Helical" evidence="6">
    <location>
        <begin position="83"/>
        <end position="104"/>
    </location>
</feature>
<dbReference type="GO" id="GO:0016020">
    <property type="term" value="C:membrane"/>
    <property type="evidence" value="ECO:0007669"/>
    <property type="project" value="UniProtKB-SubCell"/>
</dbReference>
<evidence type="ECO:0000256" key="3">
    <source>
        <dbReference type="ARBA" id="ARBA00022692"/>
    </source>
</evidence>
<reference evidence="8 9" key="1">
    <citation type="submission" date="2014-04" db="EMBL/GenBank/DDBJ databases">
        <title>Evolutionary Origins and Diversification of the Mycorrhizal Mutualists.</title>
        <authorList>
            <consortium name="DOE Joint Genome Institute"/>
            <consortium name="Mycorrhizal Genomics Consortium"/>
            <person name="Kohler A."/>
            <person name="Kuo A."/>
            <person name="Nagy L.G."/>
            <person name="Floudas D."/>
            <person name="Copeland A."/>
            <person name="Barry K.W."/>
            <person name="Cichocki N."/>
            <person name="Veneault-Fourrey C."/>
            <person name="LaButti K."/>
            <person name="Lindquist E.A."/>
            <person name="Lipzen A."/>
            <person name="Lundell T."/>
            <person name="Morin E."/>
            <person name="Murat C."/>
            <person name="Riley R."/>
            <person name="Ohm R."/>
            <person name="Sun H."/>
            <person name="Tunlid A."/>
            <person name="Henrissat B."/>
            <person name="Grigoriev I.V."/>
            <person name="Hibbett D.S."/>
            <person name="Martin F."/>
        </authorList>
    </citation>
    <scope>NUCLEOTIDE SEQUENCE [LARGE SCALE GENOMIC DNA]</scope>
    <source>
        <strain evidence="8 9">Koide BX008</strain>
    </source>
</reference>
<protein>
    <recommendedName>
        <fullName evidence="7">Major facilitator superfamily (MFS) profile domain-containing protein</fullName>
    </recommendedName>
</protein>
<dbReference type="InParanoid" id="A0A0C2XBL9"/>
<evidence type="ECO:0000313" key="8">
    <source>
        <dbReference type="EMBL" id="KIL71807.1"/>
    </source>
</evidence>
<keyword evidence="4 6" id="KW-1133">Transmembrane helix</keyword>
<evidence type="ECO:0000256" key="5">
    <source>
        <dbReference type="ARBA" id="ARBA00023136"/>
    </source>
</evidence>
<evidence type="ECO:0000256" key="2">
    <source>
        <dbReference type="ARBA" id="ARBA00022448"/>
    </source>
</evidence>
<feature type="domain" description="Major facilitator superfamily (MFS) profile" evidence="7">
    <location>
        <begin position="45"/>
        <end position="485"/>
    </location>
</feature>
<dbReference type="InterPro" id="IPR011701">
    <property type="entry name" value="MFS"/>
</dbReference>
<gene>
    <name evidence="8" type="ORF">M378DRAFT_65118</name>
</gene>
<dbReference type="PROSITE" id="PS50850">
    <property type="entry name" value="MFS"/>
    <property type="match status" value="1"/>
</dbReference>
<feature type="transmembrane region" description="Helical" evidence="6">
    <location>
        <begin position="341"/>
        <end position="361"/>
    </location>
</feature>
<sequence>MGNDVDTQARASDFDNDKGTALYRPDVDVSQVDEKKLIRKVDWHVVPWLSVLYLFAFLDRGSIGNARLYNLEPDLNITDQQYLIGLTVFFFPYAILEPVSNVVLRRFRPSIWLPGMMLLWGITMTLHGIMRDYSDYLALRFFLGFFEAGLYPGVIFYISSWYRRTEVGFRVGMFFSSATIAGAFSGLLAAAIANMHELTGAAYAFIPAWAWIFIIEGLATIIIAVASFFIVQDFPESAKFLTEAERVFTVRRLRQDMQFSAGGGEKLNLRYIWQSLSDWKTWIAMVIYAGFDGPLYAFSLFTPTIINQVGTLNTDRNLPGCLSVDYTDIPLSGYQATVANLLSIPVYVWGCLVTCFIGFLGDRLLNSRSWINFALFGTGLVGYIILIVSRSPGLSYFAVYLGVSAIFPTVRNAWIATNTEGAYKRSVTLGLAVGFGNINGAVATNIYRAQDKPWYRLGHSIVLGYIAIGFIASAILLVMLRRENARRERGERDEIIEGIENKRADERNGFYCSVEEAQKEKGDNWSGFRYTL</sequence>
<keyword evidence="2" id="KW-0813">Transport</keyword>
<dbReference type="Pfam" id="PF07690">
    <property type="entry name" value="MFS_1"/>
    <property type="match status" value="1"/>
</dbReference>
<dbReference type="InterPro" id="IPR036259">
    <property type="entry name" value="MFS_trans_sf"/>
</dbReference>
<feature type="transmembrane region" description="Helical" evidence="6">
    <location>
        <begin position="111"/>
        <end position="130"/>
    </location>
</feature>
<evidence type="ECO:0000256" key="6">
    <source>
        <dbReference type="SAM" id="Phobius"/>
    </source>
</evidence>
<dbReference type="OrthoDB" id="2962993at2759"/>
<feature type="transmembrane region" description="Helical" evidence="6">
    <location>
        <begin position="459"/>
        <end position="480"/>
    </location>
</feature>
<feature type="transmembrane region" description="Helical" evidence="6">
    <location>
        <begin position="282"/>
        <end position="306"/>
    </location>
</feature>
<dbReference type="HOGENOM" id="CLU_001265_0_1_1"/>
<feature type="transmembrane region" description="Helical" evidence="6">
    <location>
        <begin position="45"/>
        <end position="63"/>
    </location>
</feature>
<accession>A0A0C2XBL9</accession>
<evidence type="ECO:0000256" key="4">
    <source>
        <dbReference type="ARBA" id="ARBA00022989"/>
    </source>
</evidence>
<feature type="transmembrane region" description="Helical" evidence="6">
    <location>
        <begin position="426"/>
        <end position="447"/>
    </location>
</feature>
<name>A0A0C2XBL9_AMAMK</name>
<dbReference type="Gene3D" id="1.20.1250.20">
    <property type="entry name" value="MFS general substrate transporter like domains"/>
    <property type="match status" value="2"/>
</dbReference>
<dbReference type="AlphaFoldDB" id="A0A0C2XBL9"/>
<organism evidence="8 9">
    <name type="scientific">Amanita muscaria (strain Koide BX008)</name>
    <dbReference type="NCBI Taxonomy" id="946122"/>
    <lineage>
        <taxon>Eukaryota</taxon>
        <taxon>Fungi</taxon>
        <taxon>Dikarya</taxon>
        <taxon>Basidiomycota</taxon>
        <taxon>Agaricomycotina</taxon>
        <taxon>Agaricomycetes</taxon>
        <taxon>Agaricomycetidae</taxon>
        <taxon>Agaricales</taxon>
        <taxon>Pluteineae</taxon>
        <taxon>Amanitaceae</taxon>
        <taxon>Amanita</taxon>
    </lineage>
</organism>
<dbReference type="FunCoup" id="A0A0C2XBL9">
    <property type="interactions" value="97"/>
</dbReference>